<dbReference type="SUPFAM" id="SSF48371">
    <property type="entry name" value="ARM repeat"/>
    <property type="match status" value="1"/>
</dbReference>
<evidence type="ECO:0000313" key="3">
    <source>
        <dbReference type="Proteomes" id="UP000546162"/>
    </source>
</evidence>
<dbReference type="InterPro" id="IPR011989">
    <property type="entry name" value="ARM-like"/>
</dbReference>
<gene>
    <name evidence="2" type="ORF">BJY16_008147</name>
</gene>
<dbReference type="Proteomes" id="UP000546162">
    <property type="component" value="Unassembled WGS sequence"/>
</dbReference>
<feature type="region of interest" description="Disordered" evidence="1">
    <location>
        <begin position="121"/>
        <end position="143"/>
    </location>
</feature>
<proteinExistence type="predicted"/>
<reference evidence="2 3" key="1">
    <citation type="submission" date="2020-08" db="EMBL/GenBank/DDBJ databases">
        <title>Sequencing the genomes of 1000 actinobacteria strains.</title>
        <authorList>
            <person name="Klenk H.-P."/>
        </authorList>
    </citation>
    <scope>NUCLEOTIDE SEQUENCE [LARGE SCALE GENOMIC DNA]</scope>
    <source>
        <strain evidence="2 3">DSM 45809</strain>
    </source>
</reference>
<protein>
    <recommendedName>
        <fullName evidence="4">Leucine rich repeat (LRR) protein</fullName>
    </recommendedName>
</protein>
<name>A0A7W7H615_9ACTN</name>
<evidence type="ECO:0008006" key="4">
    <source>
        <dbReference type="Google" id="ProtNLM"/>
    </source>
</evidence>
<sequence>MTDTPAGDVRDRAWARLTATANLDRRVALCWLFGLGLNRSAPEDVLLDLLDLGETGLLHRDDLPAGVMDAAVVHDAARVRAGAAESGRLSATQWDRLLTTTPDPRQREKFAELAAEQLAAQQRSRGGRGVGDAPHPDATPPRTPQEIAAAAAEVPDIDPADVTTALWWVGALHENAEAMRQLAASPKLLVRRSVARAPRLPTDVVATLARDQDRIVRLFLAESCDDAPPAMLLEVAAWWEGSPSFPGRPHTHPNFPRDGLLRYAADPNPRMRILALADPASTSALAEQLSHDPDPIVRRAASEDHRLSPPSLRRLAADTDQRVRLRAWLNPSISAETLVTLLLDTRSAKHAARNPGIPIPVMRHMVTVARLPSPAPSM</sequence>
<organism evidence="2 3">
    <name type="scientific">Actinoplanes octamycinicus</name>
    <dbReference type="NCBI Taxonomy" id="135948"/>
    <lineage>
        <taxon>Bacteria</taxon>
        <taxon>Bacillati</taxon>
        <taxon>Actinomycetota</taxon>
        <taxon>Actinomycetes</taxon>
        <taxon>Micromonosporales</taxon>
        <taxon>Micromonosporaceae</taxon>
        <taxon>Actinoplanes</taxon>
    </lineage>
</organism>
<dbReference type="EMBL" id="JACHNB010000001">
    <property type="protein sequence ID" value="MBB4744688.1"/>
    <property type="molecule type" value="Genomic_DNA"/>
</dbReference>
<keyword evidence="3" id="KW-1185">Reference proteome</keyword>
<evidence type="ECO:0000313" key="2">
    <source>
        <dbReference type="EMBL" id="MBB4744688.1"/>
    </source>
</evidence>
<comment type="caution">
    <text evidence="2">The sequence shown here is derived from an EMBL/GenBank/DDBJ whole genome shotgun (WGS) entry which is preliminary data.</text>
</comment>
<dbReference type="RefSeq" id="WP_185044820.1">
    <property type="nucleotide sequence ID" value="NZ_BAABFG010000005.1"/>
</dbReference>
<evidence type="ECO:0000256" key="1">
    <source>
        <dbReference type="SAM" id="MobiDB-lite"/>
    </source>
</evidence>
<dbReference type="Gene3D" id="1.25.10.10">
    <property type="entry name" value="Leucine-rich Repeat Variant"/>
    <property type="match status" value="1"/>
</dbReference>
<dbReference type="InterPro" id="IPR016024">
    <property type="entry name" value="ARM-type_fold"/>
</dbReference>
<accession>A0A7W7H615</accession>
<dbReference type="AlphaFoldDB" id="A0A7W7H615"/>